<evidence type="ECO:0000313" key="3">
    <source>
        <dbReference type="Proteomes" id="UP000198287"/>
    </source>
</evidence>
<dbReference type="EMBL" id="LNIX01000018">
    <property type="protein sequence ID" value="OXA45135.1"/>
    <property type="molecule type" value="Genomic_DNA"/>
</dbReference>
<name>A0A226DHU8_FOLCA</name>
<dbReference type="AlphaFoldDB" id="A0A226DHU8"/>
<keyword evidence="1" id="KW-1133">Transmembrane helix</keyword>
<organism evidence="2 3">
    <name type="scientific">Folsomia candida</name>
    <name type="common">Springtail</name>
    <dbReference type="NCBI Taxonomy" id="158441"/>
    <lineage>
        <taxon>Eukaryota</taxon>
        <taxon>Metazoa</taxon>
        <taxon>Ecdysozoa</taxon>
        <taxon>Arthropoda</taxon>
        <taxon>Hexapoda</taxon>
        <taxon>Collembola</taxon>
        <taxon>Entomobryomorpha</taxon>
        <taxon>Isotomoidea</taxon>
        <taxon>Isotomidae</taxon>
        <taxon>Proisotominae</taxon>
        <taxon>Folsomia</taxon>
    </lineage>
</organism>
<evidence type="ECO:0000313" key="2">
    <source>
        <dbReference type="EMBL" id="OXA45135.1"/>
    </source>
</evidence>
<feature type="transmembrane region" description="Helical" evidence="1">
    <location>
        <begin position="100"/>
        <end position="130"/>
    </location>
</feature>
<evidence type="ECO:0000256" key="1">
    <source>
        <dbReference type="SAM" id="Phobius"/>
    </source>
</evidence>
<comment type="caution">
    <text evidence="2">The sequence shown here is derived from an EMBL/GenBank/DDBJ whole genome shotgun (WGS) entry which is preliminary data.</text>
</comment>
<gene>
    <name evidence="2" type="ORF">Fcan01_20065</name>
</gene>
<sequence length="201" mass="22667">MLSMLGTCCLLGVYCINCLNVWTLFLEPIEGKNGEMRLRGGLFFQNAVKMYNTLKIMTIVESKMLREMIVPCTHILAVSFSSVCFVYFLKELSPHNPGEISVVVLTVSVTIISLATVIEVFAICFVAEAANGSKIWVRRMKKWHGRDKYKRKVLNSLLPNSVNMEFITSLNSLRNGIEMKYFLSYVERVSDAAITSLMTDG</sequence>
<feature type="transmembrane region" description="Helical" evidence="1">
    <location>
        <begin position="68"/>
        <end position="88"/>
    </location>
</feature>
<protein>
    <submittedName>
        <fullName evidence="2">Uncharacterized protein</fullName>
    </submittedName>
</protein>
<reference evidence="2 3" key="1">
    <citation type="submission" date="2015-12" db="EMBL/GenBank/DDBJ databases">
        <title>The genome of Folsomia candida.</title>
        <authorList>
            <person name="Faddeeva A."/>
            <person name="Derks M.F."/>
            <person name="Anvar Y."/>
            <person name="Smit S."/>
            <person name="Van Straalen N."/>
            <person name="Roelofs D."/>
        </authorList>
    </citation>
    <scope>NUCLEOTIDE SEQUENCE [LARGE SCALE GENOMIC DNA]</scope>
    <source>
        <strain evidence="2 3">VU population</strain>
        <tissue evidence="2">Whole body</tissue>
    </source>
</reference>
<keyword evidence="1" id="KW-0472">Membrane</keyword>
<keyword evidence="3" id="KW-1185">Reference proteome</keyword>
<accession>A0A226DHU8</accession>
<proteinExistence type="predicted"/>
<dbReference type="Proteomes" id="UP000198287">
    <property type="component" value="Unassembled WGS sequence"/>
</dbReference>
<keyword evidence="1" id="KW-0812">Transmembrane</keyword>